<keyword evidence="2" id="KW-1185">Reference proteome</keyword>
<dbReference type="Proteomes" id="UP000243515">
    <property type="component" value="Unassembled WGS sequence"/>
</dbReference>
<evidence type="ECO:0000313" key="2">
    <source>
        <dbReference type="Proteomes" id="UP000243515"/>
    </source>
</evidence>
<evidence type="ECO:0000313" key="1">
    <source>
        <dbReference type="EMBL" id="OXV07247.1"/>
    </source>
</evidence>
<comment type="caution">
    <text evidence="1">The sequence shown here is derived from an EMBL/GenBank/DDBJ whole genome shotgun (WGS) entry which is preliminary data.</text>
</comment>
<sequence>MSLLDCDSERAYIELIDCLQGHDDETVRNWAQHRRHLFIRARLNKHCSLIPTEYYDSVRNITNAVEQTHFKSYATEKYTTLLGAILIPEQSINAMLISTMLVENSIFVTVTVTIRWAPAILTHLAREGMKYKA</sequence>
<name>A0A232LTT5_9EURO</name>
<proteinExistence type="predicted"/>
<reference evidence="1 2" key="1">
    <citation type="journal article" date="2015" name="Environ. Microbiol.">
        <title>Metagenome sequence of Elaphomyces granulatus from sporocarp tissue reveals Ascomycota ectomycorrhizal fingerprints of genome expansion and a Proteobacteria-rich microbiome.</title>
        <authorList>
            <person name="Quandt C.A."/>
            <person name="Kohler A."/>
            <person name="Hesse C.N."/>
            <person name="Sharpton T.J."/>
            <person name="Martin F."/>
            <person name="Spatafora J.W."/>
        </authorList>
    </citation>
    <scope>NUCLEOTIDE SEQUENCE [LARGE SCALE GENOMIC DNA]</scope>
    <source>
        <strain evidence="1 2">OSC145934</strain>
    </source>
</reference>
<dbReference type="AlphaFoldDB" id="A0A232LTT5"/>
<organism evidence="1 2">
    <name type="scientific">Elaphomyces granulatus</name>
    <dbReference type="NCBI Taxonomy" id="519963"/>
    <lineage>
        <taxon>Eukaryota</taxon>
        <taxon>Fungi</taxon>
        <taxon>Dikarya</taxon>
        <taxon>Ascomycota</taxon>
        <taxon>Pezizomycotina</taxon>
        <taxon>Eurotiomycetes</taxon>
        <taxon>Eurotiomycetidae</taxon>
        <taxon>Eurotiales</taxon>
        <taxon>Elaphomycetaceae</taxon>
        <taxon>Elaphomyces</taxon>
    </lineage>
</organism>
<dbReference type="OrthoDB" id="4774651at2759"/>
<accession>A0A232LTT5</accession>
<dbReference type="EMBL" id="NPHW01004976">
    <property type="protein sequence ID" value="OXV07247.1"/>
    <property type="molecule type" value="Genomic_DNA"/>
</dbReference>
<gene>
    <name evidence="1" type="ORF">Egran_04985</name>
</gene>
<protein>
    <submittedName>
        <fullName evidence="1">Uncharacterized protein</fullName>
    </submittedName>
</protein>